<dbReference type="Proteomes" id="UP001367513">
    <property type="component" value="Unassembled WGS sequence"/>
</dbReference>
<feature type="domain" description="AbiEi antitoxin N-terminal" evidence="2">
    <location>
        <begin position="13"/>
        <end position="57"/>
    </location>
</feature>
<feature type="domain" description="DUF559" evidence="1">
    <location>
        <begin position="195"/>
        <end position="296"/>
    </location>
</feature>
<dbReference type="SUPFAM" id="SSF52980">
    <property type="entry name" value="Restriction endonuclease-like"/>
    <property type="match status" value="1"/>
</dbReference>
<dbReference type="Pfam" id="PF04480">
    <property type="entry name" value="DUF559"/>
    <property type="match status" value="1"/>
</dbReference>
<dbReference type="Gene3D" id="3.40.960.10">
    <property type="entry name" value="VSR Endonuclease"/>
    <property type="match status" value="1"/>
</dbReference>
<dbReference type="InterPro" id="IPR025159">
    <property type="entry name" value="AbiEi_N"/>
</dbReference>
<evidence type="ECO:0000259" key="1">
    <source>
        <dbReference type="Pfam" id="PF04480"/>
    </source>
</evidence>
<organism evidence="3 4">
    <name type="scientific">Pseudonocardia alni subsp. carboxydivorans</name>
    <dbReference type="NCBI Taxonomy" id="415010"/>
    <lineage>
        <taxon>Bacteria</taxon>
        <taxon>Bacillati</taxon>
        <taxon>Actinomycetota</taxon>
        <taxon>Actinomycetes</taxon>
        <taxon>Pseudonocardiales</taxon>
        <taxon>Pseudonocardiaceae</taxon>
        <taxon>Pseudonocardia</taxon>
    </lineage>
</organism>
<dbReference type="EMBL" id="JBBPIX010000002">
    <property type="protein sequence ID" value="MEK6463455.1"/>
    <property type="molecule type" value="Genomic_DNA"/>
</dbReference>
<sequence length="298" mass="32132">MPAPSPVRSPVPLRDLLLAQDGVLSAAQARATGLSRQSVRRRVARGEWVDLHPGVLAEATRVPTAAMRVRAAALWAGPSGLVHGSAAACWSGMTDRCPRDVGVTLPRGTRRLAPGGIALRRRDVPGPDRTWIRGVAVTAEHLTVLETCAVLPDGAAFLDRVLQRRVVHPALLHEAYCRNAGAHGMAAAHRLLVAALDRADSELERMLLRLLRAAGIGGVVRGLPVGGGREVDLAFPAERVAIELDGWAWHTDPDRFRADRAKGNALVAQGWTLLRFTWHDVHDAPEGTLAAIRRALRR</sequence>
<comment type="caution">
    <text evidence="3">The sequence shown here is derived from an EMBL/GenBank/DDBJ whole genome shotgun (WGS) entry which is preliminary data.</text>
</comment>
<reference evidence="3 4" key="1">
    <citation type="submission" date="2024-03" db="EMBL/GenBank/DDBJ databases">
        <title>Draft genome sequence of Pseudonocardia carboxydivorans JCM 14827.</title>
        <authorList>
            <person name="Duangmal K."/>
        </authorList>
    </citation>
    <scope>NUCLEOTIDE SEQUENCE [LARGE SCALE GENOMIC DNA]</scope>
    <source>
        <strain evidence="3 4">JCM 14827</strain>
    </source>
</reference>
<keyword evidence="4" id="KW-1185">Reference proteome</keyword>
<dbReference type="RefSeq" id="WP_346102738.1">
    <property type="nucleotide sequence ID" value="NZ_BAAAOD010000013.1"/>
</dbReference>
<proteinExistence type="predicted"/>
<name>A0ABU9ABV4_PSEA5</name>
<protein>
    <submittedName>
        <fullName evidence="3">Type IV toxin-antitoxin system AbiEi family antitoxin domain-containing protein</fullName>
    </submittedName>
</protein>
<dbReference type="InterPro" id="IPR007569">
    <property type="entry name" value="DUF559"/>
</dbReference>
<evidence type="ECO:0000313" key="3">
    <source>
        <dbReference type="EMBL" id="MEK6463455.1"/>
    </source>
</evidence>
<dbReference type="Pfam" id="PF13338">
    <property type="entry name" value="AbiEi_4"/>
    <property type="match status" value="1"/>
</dbReference>
<evidence type="ECO:0000259" key="2">
    <source>
        <dbReference type="Pfam" id="PF13338"/>
    </source>
</evidence>
<gene>
    <name evidence="3" type="ORF">WG925_06855</name>
</gene>
<dbReference type="InterPro" id="IPR011335">
    <property type="entry name" value="Restrct_endonuc-II-like"/>
</dbReference>
<evidence type="ECO:0000313" key="4">
    <source>
        <dbReference type="Proteomes" id="UP001367513"/>
    </source>
</evidence>
<accession>A0ABU9ABV4</accession>